<accession>A0A6N3FVX8</accession>
<gene>
    <name evidence="1" type="ORF">ELLFYP34_00580</name>
</gene>
<reference evidence="1" key="1">
    <citation type="submission" date="2019-11" db="EMBL/GenBank/DDBJ databases">
        <authorList>
            <person name="Feng L."/>
        </authorList>
    </citation>
    <scope>NUCLEOTIDE SEQUENCE</scope>
    <source>
        <strain evidence="1">ElimosumLFYP34</strain>
    </source>
</reference>
<sequence length="139" mass="14172">MMKGKTYLKVTGILLLIGGIIGVLCYGLLALLMGVAVVDQGAGSGAVSVTLIVVIYLIAAIIQLVAGVMGIKGCNKSDKADGCFKIGIVVLIISILAAIVNMAGAGFTFSGILYALLGLVVPGLYIYGAKLNRDSLPIT</sequence>
<dbReference type="EMBL" id="CACRTR010000012">
    <property type="protein sequence ID" value="VYU55513.1"/>
    <property type="molecule type" value="Genomic_DNA"/>
</dbReference>
<organism evidence="1">
    <name type="scientific">Eubacterium limosum</name>
    <dbReference type="NCBI Taxonomy" id="1736"/>
    <lineage>
        <taxon>Bacteria</taxon>
        <taxon>Bacillati</taxon>
        <taxon>Bacillota</taxon>
        <taxon>Clostridia</taxon>
        <taxon>Eubacteriales</taxon>
        <taxon>Eubacteriaceae</taxon>
        <taxon>Eubacterium</taxon>
    </lineage>
</organism>
<evidence type="ECO:0000313" key="1">
    <source>
        <dbReference type="EMBL" id="VYU55513.1"/>
    </source>
</evidence>
<dbReference type="AlphaFoldDB" id="A0A6N3FVX8"/>
<protein>
    <submittedName>
        <fullName evidence="1">Uncharacterized protein</fullName>
    </submittedName>
</protein>
<name>A0A6N3FVX8_EUBLI</name>
<proteinExistence type="predicted"/>